<dbReference type="InterPro" id="IPR002156">
    <property type="entry name" value="RNaseH_domain"/>
</dbReference>
<proteinExistence type="predicted"/>
<dbReference type="GO" id="GO:0004523">
    <property type="term" value="F:RNA-DNA hybrid ribonuclease activity"/>
    <property type="evidence" value="ECO:0007669"/>
    <property type="project" value="InterPro"/>
</dbReference>
<gene>
    <name evidence="2" type="ORF">R3W88_008035</name>
</gene>
<dbReference type="SUPFAM" id="SSF53098">
    <property type="entry name" value="Ribonuclease H-like"/>
    <property type="match status" value="1"/>
</dbReference>
<keyword evidence="3" id="KW-1185">Reference proteome</keyword>
<dbReference type="InterPro" id="IPR036397">
    <property type="entry name" value="RNaseH_sf"/>
</dbReference>
<dbReference type="InterPro" id="IPR026960">
    <property type="entry name" value="RVT-Znf"/>
</dbReference>
<reference evidence="2 3" key="1">
    <citation type="submission" date="2023-10" db="EMBL/GenBank/DDBJ databases">
        <title>Genome-Wide Identification Analysis in wild type Solanum Pinnatisectum Reveals Some Genes Defensing Phytophthora Infestans.</title>
        <authorList>
            <person name="Sun C."/>
        </authorList>
    </citation>
    <scope>NUCLEOTIDE SEQUENCE [LARGE SCALE GENOMIC DNA]</scope>
    <source>
        <strain evidence="2">LQN</strain>
        <tissue evidence="2">Leaf</tissue>
    </source>
</reference>
<dbReference type="InterPro" id="IPR012337">
    <property type="entry name" value="RNaseH-like_sf"/>
</dbReference>
<dbReference type="PROSITE" id="PS50879">
    <property type="entry name" value="RNASE_H_1"/>
    <property type="match status" value="1"/>
</dbReference>
<dbReference type="CDD" id="cd06222">
    <property type="entry name" value="RNase_H_like"/>
    <property type="match status" value="1"/>
</dbReference>
<evidence type="ECO:0000313" key="3">
    <source>
        <dbReference type="Proteomes" id="UP001311915"/>
    </source>
</evidence>
<organism evidence="2 3">
    <name type="scientific">Solanum pinnatisectum</name>
    <name type="common">tansyleaf nightshade</name>
    <dbReference type="NCBI Taxonomy" id="50273"/>
    <lineage>
        <taxon>Eukaryota</taxon>
        <taxon>Viridiplantae</taxon>
        <taxon>Streptophyta</taxon>
        <taxon>Embryophyta</taxon>
        <taxon>Tracheophyta</taxon>
        <taxon>Spermatophyta</taxon>
        <taxon>Magnoliopsida</taxon>
        <taxon>eudicotyledons</taxon>
        <taxon>Gunneridae</taxon>
        <taxon>Pentapetalae</taxon>
        <taxon>asterids</taxon>
        <taxon>lamiids</taxon>
        <taxon>Solanales</taxon>
        <taxon>Solanaceae</taxon>
        <taxon>Solanoideae</taxon>
        <taxon>Solaneae</taxon>
        <taxon>Solanum</taxon>
    </lineage>
</organism>
<evidence type="ECO:0000259" key="1">
    <source>
        <dbReference type="PROSITE" id="PS50879"/>
    </source>
</evidence>
<accession>A0AAV9MA33</accession>
<dbReference type="EMBL" id="JAWPEI010000002">
    <property type="protein sequence ID" value="KAK4733774.1"/>
    <property type="molecule type" value="Genomic_DNA"/>
</dbReference>
<dbReference type="AlphaFoldDB" id="A0AAV9MA33"/>
<dbReference type="PANTHER" id="PTHR47074:SF68">
    <property type="entry name" value="RNASE H TYPE-1 DOMAIN-CONTAINING PROTEIN"/>
    <property type="match status" value="1"/>
</dbReference>
<dbReference type="Pfam" id="PF13966">
    <property type="entry name" value="zf-RVT"/>
    <property type="match status" value="1"/>
</dbReference>
<dbReference type="InterPro" id="IPR052929">
    <property type="entry name" value="RNase_H-like_EbsB-rel"/>
</dbReference>
<protein>
    <recommendedName>
        <fullName evidence="1">RNase H type-1 domain-containing protein</fullName>
    </recommendedName>
</protein>
<dbReference type="PANTHER" id="PTHR47074">
    <property type="entry name" value="BNAC02G40300D PROTEIN"/>
    <property type="match status" value="1"/>
</dbReference>
<dbReference type="GO" id="GO:0003676">
    <property type="term" value="F:nucleic acid binding"/>
    <property type="evidence" value="ECO:0007669"/>
    <property type="project" value="InterPro"/>
</dbReference>
<comment type="caution">
    <text evidence="2">The sequence shown here is derived from an EMBL/GenBank/DDBJ whole genome shotgun (WGS) entry which is preliminary data.</text>
</comment>
<name>A0AAV9MA33_9SOLN</name>
<dbReference type="Gene3D" id="3.30.420.10">
    <property type="entry name" value="Ribonuclease H-like superfamily/Ribonuclease H"/>
    <property type="match status" value="1"/>
</dbReference>
<sequence length="413" mass="47621">MDLGFNGPKFTWSNQRGINSRIWKRLDRAMVNDKWLQDMPHTNITHLPSIFMQNGQWNLTKLNQLAPQNMVHKILSTQIQLQQEHSDQAVWTLSATGLFSVSSAWNSIRTTREETKINTYTWHKRIPFKCSFLLWSAIRGKLPTNERLASFGIEPGICYCCKSPGVDTIEHTFNTGTFAKKVWNYFAVSLGIQTDQLPLRNMIMRWWNTTHTNEAHKLILQSTPIFICWNLWKNRCSKKYGGKQSSIARVKFLVMLDTFKLLQIAFPYITWPLEWRRLYTLIENCFHDTKITIVQWNRPPDEWVKINTDGSALNNPGSIGAGGIIRNKNGELILAFATPLGEGTNNQAEVEATILGLSWCVNLRYNKVILEVDSQLRGSSLRTKTKKNMEPLYQMRASTHCYSTHSSQMYSHS</sequence>
<dbReference type="Pfam" id="PF13456">
    <property type="entry name" value="RVT_3"/>
    <property type="match status" value="1"/>
</dbReference>
<evidence type="ECO:0000313" key="2">
    <source>
        <dbReference type="EMBL" id="KAK4733774.1"/>
    </source>
</evidence>
<feature type="domain" description="RNase H type-1" evidence="1">
    <location>
        <begin position="300"/>
        <end position="413"/>
    </location>
</feature>
<dbReference type="InterPro" id="IPR044730">
    <property type="entry name" value="RNase_H-like_dom_plant"/>
</dbReference>
<dbReference type="Proteomes" id="UP001311915">
    <property type="component" value="Unassembled WGS sequence"/>
</dbReference>